<dbReference type="Proteomes" id="UP000031327">
    <property type="component" value="Unassembled WGS sequence"/>
</dbReference>
<dbReference type="EMBL" id="JWIC01000004">
    <property type="protein sequence ID" value="KID58109.1"/>
    <property type="molecule type" value="Genomic_DNA"/>
</dbReference>
<proteinExistence type="predicted"/>
<gene>
    <name evidence="1" type="ORF">JF50_05110</name>
</gene>
<dbReference type="AlphaFoldDB" id="A0A0C1MM48"/>
<dbReference type="InterPro" id="IPR029063">
    <property type="entry name" value="SAM-dependent_MTases_sf"/>
</dbReference>
<comment type="caution">
    <text evidence="1">The sequence shown here is derived from an EMBL/GenBank/DDBJ whole genome shotgun (WGS) entry which is preliminary data.</text>
</comment>
<dbReference type="PANTHER" id="PTHR37524">
    <property type="entry name" value="RIBOSOMAL RNA LARGE SUBUNIT METHYLTRANSFERASE M"/>
    <property type="match status" value="1"/>
</dbReference>
<sequence length="75" mass="8991">MIDWIVNGFVKELIFNLKLPMKKRFDSVYECLQLIDDELAHYNVGYQLQAKHLYHDREEVTVHIQVLKVPQNLYS</sequence>
<accession>A0A0C1MM48</accession>
<evidence type="ECO:0000313" key="1">
    <source>
        <dbReference type="EMBL" id="KID58109.1"/>
    </source>
</evidence>
<organism evidence="1 2">
    <name type="scientific">Pseudoalteromonas luteoviolacea</name>
    <dbReference type="NCBI Taxonomy" id="43657"/>
    <lineage>
        <taxon>Bacteria</taxon>
        <taxon>Pseudomonadati</taxon>
        <taxon>Pseudomonadota</taxon>
        <taxon>Gammaproteobacteria</taxon>
        <taxon>Alteromonadales</taxon>
        <taxon>Pseudoalteromonadaceae</taxon>
        <taxon>Pseudoalteromonas</taxon>
    </lineage>
</organism>
<dbReference type="PANTHER" id="PTHR37524:SF2">
    <property type="entry name" value="RIBOSOMAL RNA METHYLTRANSFERASE FTSJ DOMAIN-CONTAINING PROTEIN"/>
    <property type="match status" value="1"/>
</dbReference>
<name>A0A0C1MM48_9GAMM</name>
<reference evidence="1 2" key="1">
    <citation type="submission" date="2014-12" db="EMBL/GenBank/DDBJ databases">
        <title>Draft Genome Sequence of Pseudoalteromonas luteoviolacea HI1.</title>
        <authorList>
            <person name="Asahina A.Y."/>
            <person name="Hadfield M.G."/>
        </authorList>
    </citation>
    <scope>NUCLEOTIDE SEQUENCE [LARGE SCALE GENOMIC DNA]</scope>
    <source>
        <strain evidence="1 2">HI1</strain>
    </source>
</reference>
<protein>
    <recommendedName>
        <fullName evidence="3">23S rRNA (Cytidine(2498)-2'-O)-methyltransferase RlmM</fullName>
    </recommendedName>
</protein>
<dbReference type="Gene3D" id="3.40.50.150">
    <property type="entry name" value="Vaccinia Virus protein VP39"/>
    <property type="match status" value="1"/>
</dbReference>
<evidence type="ECO:0000313" key="2">
    <source>
        <dbReference type="Proteomes" id="UP000031327"/>
    </source>
</evidence>
<evidence type="ECO:0008006" key="3">
    <source>
        <dbReference type="Google" id="ProtNLM"/>
    </source>
</evidence>